<dbReference type="Pfam" id="PF13677">
    <property type="entry name" value="MotB_plug"/>
    <property type="match status" value="1"/>
</dbReference>
<dbReference type="Gene3D" id="3.30.1330.60">
    <property type="entry name" value="OmpA-like domain"/>
    <property type="match status" value="1"/>
</dbReference>
<dbReference type="InterPro" id="IPR025713">
    <property type="entry name" value="MotB-like_N_dom"/>
</dbReference>
<dbReference type="Pfam" id="PF00691">
    <property type="entry name" value="OmpA"/>
    <property type="match status" value="1"/>
</dbReference>
<evidence type="ECO:0000256" key="3">
    <source>
        <dbReference type="ARBA" id="ARBA00022475"/>
    </source>
</evidence>
<dbReference type="PANTHER" id="PTHR30329">
    <property type="entry name" value="STATOR ELEMENT OF FLAGELLAR MOTOR COMPLEX"/>
    <property type="match status" value="1"/>
</dbReference>
<organism evidence="10 11">
    <name type="scientific">Desulfobotulus mexicanus</name>
    <dbReference type="NCBI Taxonomy" id="2586642"/>
    <lineage>
        <taxon>Bacteria</taxon>
        <taxon>Pseudomonadati</taxon>
        <taxon>Thermodesulfobacteriota</taxon>
        <taxon>Desulfobacteria</taxon>
        <taxon>Desulfobacterales</taxon>
        <taxon>Desulfobacteraceae</taxon>
        <taxon>Desulfobotulus</taxon>
    </lineage>
</organism>
<comment type="similarity">
    <text evidence="2">Belongs to the MotB family.</text>
</comment>
<keyword evidence="11" id="KW-1185">Reference proteome</keyword>
<name>A0A5Q4VK05_9BACT</name>
<comment type="subcellular location">
    <subcellularLocation>
        <location evidence="1">Cell membrane</location>
        <topology evidence="1">Single-pass membrane protein</topology>
    </subcellularLocation>
</comment>
<evidence type="ECO:0000256" key="1">
    <source>
        <dbReference type="ARBA" id="ARBA00004162"/>
    </source>
</evidence>
<dbReference type="PROSITE" id="PS51123">
    <property type="entry name" value="OMPA_2"/>
    <property type="match status" value="1"/>
</dbReference>
<proteinExistence type="inferred from homology"/>
<feature type="domain" description="OmpA-like" evidence="9">
    <location>
        <begin position="95"/>
        <end position="212"/>
    </location>
</feature>
<keyword evidence="5 8" id="KW-1133">Transmembrane helix</keyword>
<evidence type="ECO:0000256" key="4">
    <source>
        <dbReference type="ARBA" id="ARBA00022692"/>
    </source>
</evidence>
<comment type="caution">
    <text evidence="10">The sequence shown here is derived from an EMBL/GenBank/DDBJ whole genome shotgun (WGS) entry which is preliminary data.</text>
</comment>
<keyword evidence="4 8" id="KW-0812">Transmembrane</keyword>
<evidence type="ECO:0000256" key="5">
    <source>
        <dbReference type="ARBA" id="ARBA00022989"/>
    </source>
</evidence>
<dbReference type="PANTHER" id="PTHR30329:SF21">
    <property type="entry name" value="LIPOPROTEIN YIAD-RELATED"/>
    <property type="match status" value="1"/>
</dbReference>
<evidence type="ECO:0000259" key="9">
    <source>
        <dbReference type="PROSITE" id="PS51123"/>
    </source>
</evidence>
<dbReference type="InterPro" id="IPR036737">
    <property type="entry name" value="OmpA-like_sf"/>
</dbReference>
<dbReference type="InterPro" id="IPR050330">
    <property type="entry name" value="Bact_OuterMem_StrucFunc"/>
</dbReference>
<evidence type="ECO:0000256" key="7">
    <source>
        <dbReference type="PROSITE-ProRule" id="PRU00473"/>
    </source>
</evidence>
<protein>
    <submittedName>
        <fullName evidence="10">OmpA family protein</fullName>
    </submittedName>
</protein>
<feature type="transmembrane region" description="Helical" evidence="8">
    <location>
        <begin position="20"/>
        <end position="37"/>
    </location>
</feature>
<evidence type="ECO:0000256" key="8">
    <source>
        <dbReference type="SAM" id="Phobius"/>
    </source>
</evidence>
<dbReference type="GO" id="GO:0005886">
    <property type="term" value="C:plasma membrane"/>
    <property type="evidence" value="ECO:0007669"/>
    <property type="project" value="UniProtKB-SubCell"/>
</dbReference>
<evidence type="ECO:0000313" key="11">
    <source>
        <dbReference type="Proteomes" id="UP000321899"/>
    </source>
</evidence>
<dbReference type="SUPFAM" id="SSF103088">
    <property type="entry name" value="OmpA-like"/>
    <property type="match status" value="1"/>
</dbReference>
<dbReference type="Proteomes" id="UP000321899">
    <property type="component" value="Unassembled WGS sequence"/>
</dbReference>
<dbReference type="EMBL" id="VDMB01000001">
    <property type="protein sequence ID" value="TYT76261.1"/>
    <property type="molecule type" value="Genomic_DNA"/>
</dbReference>
<evidence type="ECO:0000256" key="6">
    <source>
        <dbReference type="ARBA" id="ARBA00023136"/>
    </source>
</evidence>
<dbReference type="RefSeq" id="WP_139445461.1">
    <property type="nucleotide sequence ID" value="NZ_VDMB01000001.1"/>
</dbReference>
<evidence type="ECO:0000256" key="2">
    <source>
        <dbReference type="ARBA" id="ARBA00008914"/>
    </source>
</evidence>
<reference evidence="10 11" key="1">
    <citation type="submission" date="2019-06" db="EMBL/GenBank/DDBJ databases">
        <title>Desulfobotulus mexicanus sp. nov., a novel sulfate-reducing bacterium isolated from the sediment of an alkaline crater lake in Mexico.</title>
        <authorList>
            <person name="Hirschler-Rea A."/>
        </authorList>
    </citation>
    <scope>NUCLEOTIDE SEQUENCE [LARGE SCALE GENOMIC DNA]</scope>
    <source>
        <strain evidence="10 11">PAR22N</strain>
    </source>
</reference>
<keyword evidence="3" id="KW-1003">Cell membrane</keyword>
<accession>A0A5Q4VK05</accession>
<dbReference type="InterPro" id="IPR006665">
    <property type="entry name" value="OmpA-like"/>
</dbReference>
<evidence type="ECO:0000313" key="10">
    <source>
        <dbReference type="EMBL" id="TYT76261.1"/>
    </source>
</evidence>
<dbReference type="AlphaFoldDB" id="A0A5Q4VK05"/>
<gene>
    <name evidence="10" type="ORF">FIM25_01535</name>
</gene>
<sequence length="215" mass="24269">MSLKKKQKIRPFRTEWMHTFADLLLLLLTFFVMLFAMKTLEKERLQEAFSFFVQEKAVKEREEGVLAGALSLRLRRELAALPAGVAESLHLEESAEHLRLILESDGLFDAGAFALRPEAPLFLQAVSDIFRPLGTMVLVQGYPDIGMGEEAAAALAMERAVEVRRYLVEQAGLAADAMGIALDREYPSLYTGEDSRHRAWNRRVTFLILEDGDVR</sequence>
<dbReference type="OrthoDB" id="9783110at2"/>
<keyword evidence="6 7" id="KW-0472">Membrane</keyword>